<proteinExistence type="predicted"/>
<accession>A0A6J8DBT5</accession>
<dbReference type="EMBL" id="CACVKT020007119">
    <property type="protein sequence ID" value="CAC5405495.1"/>
    <property type="molecule type" value="Genomic_DNA"/>
</dbReference>
<evidence type="ECO:0000313" key="1">
    <source>
        <dbReference type="EMBL" id="CAC5405495.1"/>
    </source>
</evidence>
<dbReference type="Proteomes" id="UP000507470">
    <property type="component" value="Unassembled WGS sequence"/>
</dbReference>
<protein>
    <submittedName>
        <fullName evidence="1">Uncharacterized protein</fullName>
    </submittedName>
</protein>
<evidence type="ECO:0000313" key="2">
    <source>
        <dbReference type="Proteomes" id="UP000507470"/>
    </source>
</evidence>
<dbReference type="AlphaFoldDB" id="A0A6J8DBT5"/>
<organism evidence="1 2">
    <name type="scientific">Mytilus coruscus</name>
    <name type="common">Sea mussel</name>
    <dbReference type="NCBI Taxonomy" id="42192"/>
    <lineage>
        <taxon>Eukaryota</taxon>
        <taxon>Metazoa</taxon>
        <taxon>Spiralia</taxon>
        <taxon>Lophotrochozoa</taxon>
        <taxon>Mollusca</taxon>
        <taxon>Bivalvia</taxon>
        <taxon>Autobranchia</taxon>
        <taxon>Pteriomorphia</taxon>
        <taxon>Mytilida</taxon>
        <taxon>Mytiloidea</taxon>
        <taxon>Mytilidae</taxon>
        <taxon>Mytilinae</taxon>
        <taxon>Mytilus</taxon>
    </lineage>
</organism>
<sequence>MTSSKKQMETEELVTENDGHVRSAVVRTSTEHTKRPIVQLYPIEVDGKTDFVLTNDSINHVNFIRKRSIKTSVLPSDPNLAKHTTFPLETSVLPSDPDSAKPTTFTLETSLLPSDTDIAKYTTFTQETSVIPSDHRPSQTHTLQHKRRTCLNQTIDAIKTTFNSRDEQAISYHPTTYTTQPNLKPYTSETSILLLYHGLIQSNDIQN</sequence>
<reference evidence="1 2" key="1">
    <citation type="submission" date="2020-06" db="EMBL/GenBank/DDBJ databases">
        <authorList>
            <person name="Li R."/>
            <person name="Bekaert M."/>
        </authorList>
    </citation>
    <scope>NUCLEOTIDE SEQUENCE [LARGE SCALE GENOMIC DNA]</scope>
    <source>
        <strain evidence="2">wild</strain>
    </source>
</reference>
<gene>
    <name evidence="1" type="ORF">MCOR_39177</name>
</gene>
<keyword evidence="2" id="KW-1185">Reference proteome</keyword>
<name>A0A6J8DBT5_MYTCO</name>